<evidence type="ECO:0000256" key="9">
    <source>
        <dbReference type="HAMAP-Rule" id="MF_01148"/>
    </source>
</evidence>
<evidence type="ECO:0000256" key="2">
    <source>
        <dbReference type="ARBA" id="ARBA00010065"/>
    </source>
</evidence>
<comment type="catalytic activity">
    <reaction evidence="9">
        <text>N-terminal S-1,2-diacyl-sn-glyceryl-L-cysteinyl-[lipoprotein] + a glycerophospholipid = N-acyl-S-1,2-diacyl-sn-glyceryl-L-cysteinyl-[lipoprotein] + a 2-acyl-sn-glycero-3-phospholipid + H(+)</text>
        <dbReference type="Rhea" id="RHEA:48228"/>
        <dbReference type="Rhea" id="RHEA-COMP:14681"/>
        <dbReference type="Rhea" id="RHEA-COMP:14684"/>
        <dbReference type="ChEBI" id="CHEBI:15378"/>
        <dbReference type="ChEBI" id="CHEBI:136912"/>
        <dbReference type="ChEBI" id="CHEBI:140656"/>
        <dbReference type="ChEBI" id="CHEBI:140657"/>
        <dbReference type="ChEBI" id="CHEBI:140660"/>
        <dbReference type="EC" id="2.3.1.269"/>
    </reaction>
</comment>
<reference evidence="11 12" key="1">
    <citation type="submission" date="2020-02" db="EMBL/GenBank/DDBJ databases">
        <authorList>
            <person name="Kim H.M."/>
            <person name="Jeon C.O."/>
        </authorList>
    </citation>
    <scope>NUCLEOTIDE SEQUENCE [LARGE SCALE GENOMIC DNA]</scope>
    <source>
        <strain evidence="11 12">PeD5</strain>
    </source>
</reference>
<gene>
    <name evidence="9 11" type="primary">lnt</name>
    <name evidence="11" type="ORF">G3576_26915</name>
</gene>
<dbReference type="NCBIfam" id="TIGR00546">
    <property type="entry name" value="lnt"/>
    <property type="match status" value="1"/>
</dbReference>
<keyword evidence="4 9" id="KW-0808">Transferase</keyword>
<feature type="transmembrane region" description="Helical" evidence="9">
    <location>
        <begin position="98"/>
        <end position="122"/>
    </location>
</feature>
<sequence>MSGRVARLREALTRRLEGPGFWRALATAFGLGAIAALALPPVHAVPVLLVSLPGLFIMTMEAPTARRAALVAFAWGWGFHIAGLHWLTNAILTEVERYWWLVPLAVPGLALPLAGFTLVPALAARWAAPGWPRILAFSAAFVAAEMLRGILFTGFPWNLIGTVWAFGALPIQAAAWIGVHGLSLATLLMALAPLMGWRGAAGSLAAVMLFAAFGVARLLPQEPDPEPVALVLVQGNVAQEAKWREESRIPIFQRYIDLTAAGVQAAQRDAPGSRILVIWPETASPYLLANDPAAARLATAPLPPGATLLAGSVRAEFAPDGRPTRVWNSLVALDAQGTVLDAYDKAHLVPFGEYTPLRGLLPIRLVISALDFTPGPGLRRISLPGLPSFGGLICYEVIFPGAVTPAERPGFLVNVTNDAWFGVSAGPHQHLATARLRAVEEGLPLARAAQTGISAVFDARGREVERMGLAETGVVLAPLPAAGSRTPFAAVGLYIPFTLLALVAIAAGLGSRRRAGRG</sequence>
<keyword evidence="3 9" id="KW-1003">Cell membrane</keyword>
<protein>
    <recommendedName>
        <fullName evidence="9">Apolipoprotein N-acyltransferase</fullName>
        <shortName evidence="9">ALP N-acyltransferase</shortName>
        <ecNumber evidence="9">2.3.1.269</ecNumber>
    </recommendedName>
</protein>
<dbReference type="Pfam" id="PF20154">
    <property type="entry name" value="LNT_N"/>
    <property type="match status" value="1"/>
</dbReference>
<feature type="transmembrane region" description="Helical" evidence="9">
    <location>
        <begin position="488"/>
        <end position="509"/>
    </location>
</feature>
<comment type="function">
    <text evidence="9">Catalyzes the phospholipid dependent N-acylation of the N-terminal cysteine of apolipoprotein, the last step in lipoprotein maturation.</text>
</comment>
<dbReference type="Pfam" id="PF00795">
    <property type="entry name" value="CN_hydrolase"/>
    <property type="match status" value="1"/>
</dbReference>
<comment type="similarity">
    <text evidence="2 9">Belongs to the CN hydrolase family. Apolipoprotein N-acyltransferase subfamily.</text>
</comment>
<dbReference type="AlphaFoldDB" id="A0A6M1LW21"/>
<keyword evidence="5 9" id="KW-0812">Transmembrane</keyword>
<evidence type="ECO:0000313" key="11">
    <source>
        <dbReference type="EMBL" id="NGM23674.1"/>
    </source>
</evidence>
<accession>A0A6M1LW21</accession>
<dbReference type="PROSITE" id="PS50263">
    <property type="entry name" value="CN_HYDROLASE"/>
    <property type="match status" value="1"/>
</dbReference>
<evidence type="ECO:0000256" key="1">
    <source>
        <dbReference type="ARBA" id="ARBA00004651"/>
    </source>
</evidence>
<dbReference type="Proteomes" id="UP000475385">
    <property type="component" value="Unassembled WGS sequence"/>
</dbReference>
<dbReference type="InterPro" id="IPR036526">
    <property type="entry name" value="C-N_Hydrolase_sf"/>
</dbReference>
<keyword evidence="12" id="KW-1185">Reference proteome</keyword>
<organism evidence="11 12">
    <name type="scientific">Falsiroseomonas algicola</name>
    <dbReference type="NCBI Taxonomy" id="2716930"/>
    <lineage>
        <taxon>Bacteria</taxon>
        <taxon>Pseudomonadati</taxon>
        <taxon>Pseudomonadota</taxon>
        <taxon>Alphaproteobacteria</taxon>
        <taxon>Acetobacterales</taxon>
        <taxon>Roseomonadaceae</taxon>
        <taxon>Falsiroseomonas</taxon>
    </lineage>
</organism>
<name>A0A6M1LW21_9PROT</name>
<keyword evidence="7 9" id="KW-0472">Membrane</keyword>
<dbReference type="GO" id="GO:0005886">
    <property type="term" value="C:plasma membrane"/>
    <property type="evidence" value="ECO:0007669"/>
    <property type="project" value="UniProtKB-SubCell"/>
</dbReference>
<evidence type="ECO:0000256" key="7">
    <source>
        <dbReference type="ARBA" id="ARBA00023136"/>
    </source>
</evidence>
<feature type="domain" description="CN hydrolase" evidence="10">
    <location>
        <begin position="233"/>
        <end position="481"/>
    </location>
</feature>
<feature type="transmembrane region" description="Helical" evidence="9">
    <location>
        <begin position="163"/>
        <end position="188"/>
    </location>
</feature>
<evidence type="ECO:0000259" key="10">
    <source>
        <dbReference type="PROSITE" id="PS50263"/>
    </source>
</evidence>
<reference evidence="11 12" key="2">
    <citation type="submission" date="2020-03" db="EMBL/GenBank/DDBJ databases">
        <title>Roseomonas stagni sp. nov., isolated from pond water in Japan.</title>
        <authorList>
            <person name="Furuhata K."/>
            <person name="Miyamoto H."/>
            <person name="Goto K."/>
        </authorList>
    </citation>
    <scope>NUCLEOTIDE SEQUENCE [LARGE SCALE GENOMIC DNA]</scope>
    <source>
        <strain evidence="11 12">PeD5</strain>
    </source>
</reference>
<evidence type="ECO:0000313" key="12">
    <source>
        <dbReference type="Proteomes" id="UP000475385"/>
    </source>
</evidence>
<proteinExistence type="inferred from homology"/>
<dbReference type="GO" id="GO:0042158">
    <property type="term" value="P:lipoprotein biosynthetic process"/>
    <property type="evidence" value="ECO:0007669"/>
    <property type="project" value="UniProtKB-UniRule"/>
</dbReference>
<dbReference type="UniPathway" id="UPA00666"/>
<feature type="transmembrane region" description="Helical" evidence="9">
    <location>
        <begin position="69"/>
        <end position="92"/>
    </location>
</feature>
<dbReference type="InterPro" id="IPR003010">
    <property type="entry name" value="C-N_Hydrolase"/>
</dbReference>
<dbReference type="Gene3D" id="3.60.110.10">
    <property type="entry name" value="Carbon-nitrogen hydrolase"/>
    <property type="match status" value="1"/>
</dbReference>
<dbReference type="HAMAP" id="MF_01148">
    <property type="entry name" value="Lnt"/>
    <property type="match status" value="1"/>
</dbReference>
<comment type="pathway">
    <text evidence="9">Protein modification; lipoprotein biosynthesis (N-acyl transfer).</text>
</comment>
<comment type="caution">
    <text evidence="11">The sequence shown here is derived from an EMBL/GenBank/DDBJ whole genome shotgun (WGS) entry which is preliminary data.</text>
</comment>
<dbReference type="SUPFAM" id="SSF56317">
    <property type="entry name" value="Carbon-nitrogen hydrolase"/>
    <property type="match status" value="1"/>
</dbReference>
<keyword evidence="8 9" id="KW-0012">Acyltransferase</keyword>
<evidence type="ECO:0000256" key="5">
    <source>
        <dbReference type="ARBA" id="ARBA00022692"/>
    </source>
</evidence>
<evidence type="ECO:0000256" key="3">
    <source>
        <dbReference type="ARBA" id="ARBA00022475"/>
    </source>
</evidence>
<dbReference type="GO" id="GO:0016410">
    <property type="term" value="F:N-acyltransferase activity"/>
    <property type="evidence" value="ECO:0007669"/>
    <property type="project" value="UniProtKB-UniRule"/>
</dbReference>
<dbReference type="InterPro" id="IPR004563">
    <property type="entry name" value="Apolipo_AcylTrfase"/>
</dbReference>
<feature type="transmembrane region" description="Helical" evidence="9">
    <location>
        <begin position="21"/>
        <end position="39"/>
    </location>
</feature>
<evidence type="ECO:0000256" key="4">
    <source>
        <dbReference type="ARBA" id="ARBA00022679"/>
    </source>
</evidence>
<dbReference type="CDD" id="cd07571">
    <property type="entry name" value="ALP_N-acyl_transferase"/>
    <property type="match status" value="1"/>
</dbReference>
<dbReference type="PANTHER" id="PTHR38686:SF1">
    <property type="entry name" value="APOLIPOPROTEIN N-ACYLTRANSFERASE"/>
    <property type="match status" value="1"/>
</dbReference>
<feature type="transmembrane region" description="Helical" evidence="9">
    <location>
        <begin position="134"/>
        <end position="157"/>
    </location>
</feature>
<dbReference type="EC" id="2.3.1.269" evidence="9"/>
<dbReference type="PANTHER" id="PTHR38686">
    <property type="entry name" value="APOLIPOPROTEIN N-ACYLTRANSFERASE"/>
    <property type="match status" value="1"/>
</dbReference>
<dbReference type="EMBL" id="JAAIKB010000017">
    <property type="protein sequence ID" value="NGM23674.1"/>
    <property type="molecule type" value="Genomic_DNA"/>
</dbReference>
<dbReference type="InterPro" id="IPR045378">
    <property type="entry name" value="LNT_N"/>
</dbReference>
<evidence type="ECO:0000256" key="8">
    <source>
        <dbReference type="ARBA" id="ARBA00023315"/>
    </source>
</evidence>
<evidence type="ECO:0000256" key="6">
    <source>
        <dbReference type="ARBA" id="ARBA00022989"/>
    </source>
</evidence>
<comment type="subcellular location">
    <subcellularLocation>
        <location evidence="1 9">Cell membrane</location>
        <topology evidence="1 9">Multi-pass membrane protein</topology>
    </subcellularLocation>
</comment>
<feature type="transmembrane region" description="Helical" evidence="9">
    <location>
        <begin position="200"/>
        <end position="219"/>
    </location>
</feature>
<keyword evidence="6 9" id="KW-1133">Transmembrane helix</keyword>